<reference evidence="2 3" key="1">
    <citation type="submission" date="2015-10" db="EMBL/GenBank/DDBJ databases">
        <title>Genomic differences between typical nodule nitrogen-fixing rhizobial strains and those coming from bean seeds.</title>
        <authorList>
            <person name="Peralta H."/>
            <person name="Aguilar-Vera A."/>
            <person name="Diaz R."/>
            <person name="Mora Y."/>
            <person name="Martinez-Batallar G."/>
            <person name="Salazar E."/>
            <person name="Vargas-Lagunas C."/>
            <person name="Encarnacion S."/>
            <person name="Girard L."/>
            <person name="Mora J."/>
        </authorList>
    </citation>
    <scope>NUCLEOTIDE SEQUENCE [LARGE SCALE GENOMIC DNA]</scope>
    <source>
        <strain evidence="2 3">CFNEI 73</strain>
        <plasmid evidence="2 3">C</plasmid>
    </source>
</reference>
<dbReference type="SUPFAM" id="SSF50475">
    <property type="entry name" value="FMN-binding split barrel"/>
    <property type="match status" value="1"/>
</dbReference>
<dbReference type="GO" id="GO:0010181">
    <property type="term" value="F:FMN binding"/>
    <property type="evidence" value="ECO:0007669"/>
    <property type="project" value="InterPro"/>
</dbReference>
<dbReference type="Gene3D" id="3.90.79.10">
    <property type="entry name" value="Nucleoside Triphosphate Pyrophosphohydrolase"/>
    <property type="match status" value="1"/>
</dbReference>
<sequence length="310" mass="32603">MTTASFDPRALRDAFGSFMTGVTVVTANDASGRPIGFTANSFASVSIDPPLLLVCLAKTSRNFATMTTAKGFGVNVLSEKQMTVSNTFAKPVEDRFAAVEWKNGPHGAPILAGVSAWFDCSTNEIVDAGDHAILIGRVEAFENGAMAGLGFARGSYITPGLASKAVSAAAEGVPLIAAVVERDGAVLLISEADGRWRLPQMELKGGEPLAALQDYLTDATGLAVEVGFLYSVYDNKATGHQHIVYRAVAEPGDTKAGRFVPIADLPLDAMDNSATADLLRRFAAESALGNFGVYVGDEKQGKVHPYARKA</sequence>
<dbReference type="Proteomes" id="UP000182306">
    <property type="component" value="Plasmid C"/>
</dbReference>
<dbReference type="InterPro" id="IPR050268">
    <property type="entry name" value="NADH-dep_flavin_reductase"/>
</dbReference>
<accession>A0A1L3LXQ2</accession>
<evidence type="ECO:0000256" key="1">
    <source>
        <dbReference type="ARBA" id="ARBA00023002"/>
    </source>
</evidence>
<evidence type="ECO:0000313" key="3">
    <source>
        <dbReference type="Proteomes" id="UP000182306"/>
    </source>
</evidence>
<dbReference type="SUPFAM" id="SSF55811">
    <property type="entry name" value="Nudix"/>
    <property type="match status" value="1"/>
</dbReference>
<proteinExistence type="predicted"/>
<keyword evidence="1" id="KW-0560">Oxidoreductase</keyword>
<name>A0A1L3LXQ2_9HYPH</name>
<dbReference type="PANTHER" id="PTHR30466">
    <property type="entry name" value="FLAVIN REDUCTASE"/>
    <property type="match status" value="1"/>
</dbReference>
<dbReference type="Gene3D" id="2.30.110.10">
    <property type="entry name" value="Electron Transport, Fmn-binding Protein, Chain A"/>
    <property type="match status" value="1"/>
</dbReference>
<dbReference type="Pfam" id="PF01613">
    <property type="entry name" value="Flavin_Reduct"/>
    <property type="match status" value="1"/>
</dbReference>
<evidence type="ECO:0000313" key="2">
    <source>
        <dbReference type="EMBL" id="APG94836.1"/>
    </source>
</evidence>
<dbReference type="KEGG" id="same:SAMCFNEI73_pC1124"/>
<keyword evidence="2" id="KW-0614">Plasmid</keyword>
<gene>
    <name evidence="2" type="primary">ntaB</name>
    <name evidence="2" type="ORF">SAMCFNEI73_pC1124</name>
</gene>
<dbReference type="InterPro" id="IPR012349">
    <property type="entry name" value="Split_barrel_FMN-bd"/>
</dbReference>
<keyword evidence="3" id="KW-1185">Reference proteome</keyword>
<dbReference type="InterPro" id="IPR002563">
    <property type="entry name" value="Flavin_Rdtase-like_dom"/>
</dbReference>
<organism evidence="2 3">
    <name type="scientific">Sinorhizobium americanum</name>
    <dbReference type="NCBI Taxonomy" id="194963"/>
    <lineage>
        <taxon>Bacteria</taxon>
        <taxon>Pseudomonadati</taxon>
        <taxon>Pseudomonadota</taxon>
        <taxon>Alphaproteobacteria</taxon>
        <taxon>Hyphomicrobiales</taxon>
        <taxon>Rhizobiaceae</taxon>
        <taxon>Sinorhizobium/Ensifer group</taxon>
        <taxon>Sinorhizobium</taxon>
    </lineage>
</organism>
<geneLocation type="plasmid" evidence="2 3">
    <name>C</name>
</geneLocation>
<dbReference type="PANTHER" id="PTHR30466:SF1">
    <property type="entry name" value="FMN REDUCTASE (NADH) RUTF"/>
    <property type="match status" value="1"/>
</dbReference>
<dbReference type="GO" id="GO:0042602">
    <property type="term" value="F:riboflavin reductase (NADPH) activity"/>
    <property type="evidence" value="ECO:0007669"/>
    <property type="project" value="TreeGrafter"/>
</dbReference>
<dbReference type="SMART" id="SM00903">
    <property type="entry name" value="Flavin_Reduct"/>
    <property type="match status" value="1"/>
</dbReference>
<dbReference type="AlphaFoldDB" id="A0A1L3LXQ2"/>
<dbReference type="InterPro" id="IPR015797">
    <property type="entry name" value="NUDIX_hydrolase-like_dom_sf"/>
</dbReference>
<dbReference type="OrthoDB" id="9792858at2"/>
<dbReference type="RefSeq" id="WP_064254895.1">
    <property type="nucleotide sequence ID" value="NZ_CP013110.1"/>
</dbReference>
<protein>
    <submittedName>
        <fullName evidence="2">FMN reductase (NADH) NtaB</fullName>
    </submittedName>
</protein>
<dbReference type="EMBL" id="CP013110">
    <property type="protein sequence ID" value="APG94836.1"/>
    <property type="molecule type" value="Genomic_DNA"/>
</dbReference>